<reference evidence="9 11" key="2">
    <citation type="submission" date="2017-03" db="EMBL/GenBank/DDBJ databases">
        <title>Complete sequence of Clostridium formicaceticum DSM 92.</title>
        <authorList>
            <person name="Poehlein A."/>
            <person name="Karl M."/>
            <person name="Bengelsdorf F.R."/>
            <person name="Duerre P."/>
            <person name="Daniel R."/>
        </authorList>
    </citation>
    <scope>NUCLEOTIDE SEQUENCE [LARGE SCALE GENOMIC DNA]</scope>
    <source>
        <strain evidence="9 11">DSM 92</strain>
    </source>
</reference>
<dbReference type="GO" id="GO:0016787">
    <property type="term" value="F:hydrolase activity"/>
    <property type="evidence" value="ECO:0007669"/>
    <property type="project" value="UniProtKB-KW"/>
</dbReference>
<dbReference type="RefSeq" id="WP_070970723.1">
    <property type="nucleotide sequence ID" value="NZ_CP017603.1"/>
</dbReference>
<dbReference type="PANTHER" id="PTHR30636:SF3">
    <property type="entry name" value="UPF0701 PROTEIN YICC"/>
    <property type="match status" value="1"/>
</dbReference>
<gene>
    <name evidence="8" type="ORF">BJL90_16880</name>
    <name evidence="9" type="ORF">CLFO_23260</name>
</gene>
<evidence type="ECO:0000313" key="8">
    <source>
        <dbReference type="EMBL" id="AOY77377.1"/>
    </source>
</evidence>
<dbReference type="KEGG" id="cfm:BJL90_16880"/>
<dbReference type="Proteomes" id="UP000177894">
    <property type="component" value="Chromosome"/>
</dbReference>
<evidence type="ECO:0000259" key="6">
    <source>
        <dbReference type="Pfam" id="PF03755"/>
    </source>
</evidence>
<accession>A0AAC9RKZ6</accession>
<dbReference type="InterPro" id="IPR005229">
    <property type="entry name" value="YicC/YloC-like"/>
</dbReference>
<sequence length="293" mass="34127">MLKSMTGFGRGDTQQEGKHFQIELKSVNHRYIDISVKMPKSFTYLEEPIRKIIKEKVHRGRVEVFISYKNIGDSDIKVVTDMALAQQYIEAMNEMYDRFSLEKDVAVSTIAKFPDVLKLEKKEEDQEMIWGLLEEGLVDALNSLLEMRIEEGRKLKEDLLKRLDILIGLIQRIEDRSPEIVKEYKKRLTKRVKEMLEEELEIDEARVALEVALFADKSNITEEIVRLNSHIAQFKKSMEQQEAVGRKLDFIIQEMNREINTIGSKANDLITANIVVEVKSELEKIREQVQNIE</sequence>
<feature type="domain" description="Endoribonuclease YicC-like N-terminal" evidence="6">
    <location>
        <begin position="2"/>
        <end position="156"/>
    </location>
</feature>
<dbReference type="Pfam" id="PF03755">
    <property type="entry name" value="YicC-like_N"/>
    <property type="match status" value="1"/>
</dbReference>
<dbReference type="NCBIfam" id="TIGR00255">
    <property type="entry name" value="YicC/YloC family endoribonuclease"/>
    <property type="match status" value="1"/>
</dbReference>
<keyword evidence="10" id="KW-1185">Reference proteome</keyword>
<organism evidence="9 11">
    <name type="scientific">Clostridium formicaceticum</name>
    <dbReference type="NCBI Taxonomy" id="1497"/>
    <lineage>
        <taxon>Bacteria</taxon>
        <taxon>Bacillati</taxon>
        <taxon>Bacillota</taxon>
        <taxon>Clostridia</taxon>
        <taxon>Eubacteriales</taxon>
        <taxon>Clostridiaceae</taxon>
        <taxon>Clostridium</taxon>
    </lineage>
</organism>
<evidence type="ECO:0000256" key="2">
    <source>
        <dbReference type="ARBA" id="ARBA00022722"/>
    </source>
</evidence>
<evidence type="ECO:0000256" key="1">
    <source>
        <dbReference type="ARBA" id="ARBA00001968"/>
    </source>
</evidence>
<evidence type="ECO:0000256" key="4">
    <source>
        <dbReference type="ARBA" id="ARBA00022801"/>
    </source>
</evidence>
<reference evidence="8 10" key="1">
    <citation type="submission" date="2016-10" db="EMBL/GenBank/DDBJ databases">
        <title>Complete Genome Sequence of Acetogen Clostridium formicoaceticum ATCC 27076.</title>
        <authorList>
            <person name="Bao T."/>
            <person name="Cheng C."/>
            <person name="Zhao J."/>
            <person name="Yang S.-T."/>
            <person name="Wang J."/>
            <person name="Wang M."/>
        </authorList>
    </citation>
    <scope>NUCLEOTIDE SEQUENCE [LARGE SCALE GENOMIC DNA]</scope>
    <source>
        <strain evidence="8 10">ATCC 27076</strain>
    </source>
</reference>
<evidence type="ECO:0000313" key="11">
    <source>
        <dbReference type="Proteomes" id="UP000192478"/>
    </source>
</evidence>
<protein>
    <submittedName>
        <fullName evidence="8">YicC family protein</fullName>
    </submittedName>
</protein>
<comment type="cofactor">
    <cofactor evidence="1">
        <name>a divalent metal cation</name>
        <dbReference type="ChEBI" id="CHEBI:60240"/>
    </cofactor>
</comment>
<dbReference type="GO" id="GO:0004521">
    <property type="term" value="F:RNA endonuclease activity"/>
    <property type="evidence" value="ECO:0007669"/>
    <property type="project" value="InterPro"/>
</dbReference>
<evidence type="ECO:0000256" key="3">
    <source>
        <dbReference type="ARBA" id="ARBA00022759"/>
    </source>
</evidence>
<comment type="similarity">
    <text evidence="5">Belongs to the YicC/YloC family.</text>
</comment>
<evidence type="ECO:0000256" key="5">
    <source>
        <dbReference type="ARBA" id="ARBA00035648"/>
    </source>
</evidence>
<evidence type="ECO:0000313" key="9">
    <source>
        <dbReference type="EMBL" id="ARE87926.1"/>
    </source>
</evidence>
<keyword evidence="3" id="KW-0255">Endonuclease</keyword>
<feature type="domain" description="Endoribonuclease YicC-like C-terminal" evidence="7">
    <location>
        <begin position="173"/>
        <end position="293"/>
    </location>
</feature>
<keyword evidence="2" id="KW-0540">Nuclease</keyword>
<dbReference type="Proteomes" id="UP000192478">
    <property type="component" value="Chromosome"/>
</dbReference>
<evidence type="ECO:0000313" key="10">
    <source>
        <dbReference type="Proteomes" id="UP000177894"/>
    </source>
</evidence>
<dbReference type="EMBL" id="CP017603">
    <property type="protein sequence ID" value="AOY77377.1"/>
    <property type="molecule type" value="Genomic_DNA"/>
</dbReference>
<evidence type="ECO:0000259" key="7">
    <source>
        <dbReference type="Pfam" id="PF08340"/>
    </source>
</evidence>
<dbReference type="InterPro" id="IPR013551">
    <property type="entry name" value="YicC-like_C"/>
</dbReference>
<dbReference type="EMBL" id="CP020559">
    <property type="protein sequence ID" value="ARE87926.1"/>
    <property type="molecule type" value="Genomic_DNA"/>
</dbReference>
<proteinExistence type="inferred from homology"/>
<keyword evidence="4" id="KW-0378">Hydrolase</keyword>
<dbReference type="Pfam" id="PF08340">
    <property type="entry name" value="YicC-like_C"/>
    <property type="match status" value="1"/>
</dbReference>
<dbReference type="AlphaFoldDB" id="A0AAC9RKZ6"/>
<dbReference type="PANTHER" id="PTHR30636">
    <property type="entry name" value="UPF0701 PROTEIN YICC"/>
    <property type="match status" value="1"/>
</dbReference>
<dbReference type="InterPro" id="IPR013527">
    <property type="entry name" value="YicC-like_N"/>
</dbReference>
<name>A0AAC9RKZ6_9CLOT</name>